<gene>
    <name evidence="2" type="ORF">TW77_01670</name>
</gene>
<dbReference type="AlphaFoldDB" id="A0A0F4QZF7"/>
<dbReference type="PANTHER" id="PTHR35849">
    <property type="entry name" value="BLR2341 PROTEIN"/>
    <property type="match status" value="1"/>
</dbReference>
<dbReference type="Gene3D" id="3.30.750.24">
    <property type="entry name" value="STAS domain"/>
    <property type="match status" value="1"/>
</dbReference>
<comment type="caution">
    <text evidence="2">The sequence shown here is derived from an EMBL/GenBank/DDBJ whole genome shotgun (WGS) entry which is preliminary data.</text>
</comment>
<evidence type="ECO:0000259" key="1">
    <source>
        <dbReference type="PROSITE" id="PS50801"/>
    </source>
</evidence>
<protein>
    <recommendedName>
        <fullName evidence="1">STAS domain-containing protein</fullName>
    </recommendedName>
</protein>
<dbReference type="PANTHER" id="PTHR35849:SF2">
    <property type="entry name" value="BLR2341 PROTEIN"/>
    <property type="match status" value="1"/>
</dbReference>
<name>A0A0F4QZF7_9GAMM</name>
<dbReference type="Pfam" id="PF13466">
    <property type="entry name" value="STAS_2"/>
    <property type="match status" value="1"/>
</dbReference>
<dbReference type="Proteomes" id="UP000033452">
    <property type="component" value="Unassembled WGS sequence"/>
</dbReference>
<keyword evidence="3" id="KW-1185">Reference proteome</keyword>
<dbReference type="OrthoDB" id="3296574at2"/>
<dbReference type="SUPFAM" id="SSF52091">
    <property type="entry name" value="SpoIIaa-like"/>
    <property type="match status" value="1"/>
</dbReference>
<dbReference type="InterPro" id="IPR002645">
    <property type="entry name" value="STAS_dom"/>
</dbReference>
<evidence type="ECO:0000313" key="2">
    <source>
        <dbReference type="EMBL" id="KJZ13066.1"/>
    </source>
</evidence>
<organism evidence="2 3">
    <name type="scientific">Pseudoalteromonas rubra</name>
    <dbReference type="NCBI Taxonomy" id="43658"/>
    <lineage>
        <taxon>Bacteria</taxon>
        <taxon>Pseudomonadati</taxon>
        <taxon>Pseudomonadota</taxon>
        <taxon>Gammaproteobacteria</taxon>
        <taxon>Alteromonadales</taxon>
        <taxon>Pseudoalteromonadaceae</taxon>
        <taxon>Pseudoalteromonas</taxon>
    </lineage>
</organism>
<dbReference type="RefSeq" id="WP_046003220.1">
    <property type="nucleotide sequence ID" value="NZ_JXYA01000002.1"/>
</dbReference>
<proteinExistence type="predicted"/>
<dbReference type="InterPro" id="IPR052746">
    <property type="entry name" value="MlaB_ABC_Transporter"/>
</dbReference>
<dbReference type="PROSITE" id="PS50801">
    <property type="entry name" value="STAS"/>
    <property type="match status" value="1"/>
</dbReference>
<dbReference type="InterPro" id="IPR036513">
    <property type="entry name" value="STAS_dom_sf"/>
</dbReference>
<dbReference type="PATRIC" id="fig|43658.5.peg.347"/>
<accession>A0A0F4QZF7</accession>
<evidence type="ECO:0000313" key="3">
    <source>
        <dbReference type="Proteomes" id="UP000033452"/>
    </source>
</evidence>
<dbReference type="EMBL" id="JXYA01000002">
    <property type="protein sequence ID" value="KJZ13066.1"/>
    <property type="molecule type" value="Genomic_DNA"/>
</dbReference>
<sequence length="93" mass="10126">MSECFKFPAELTIYEVQDVHTELIAFLAGKTEVALDLSLVEELDSAGIQLAIWLVNYCRNTGVQIGTLALSDLLTARLSLLNVALTDPTTSEP</sequence>
<feature type="domain" description="STAS" evidence="1">
    <location>
        <begin position="5"/>
        <end position="93"/>
    </location>
</feature>
<reference evidence="2 3" key="1">
    <citation type="journal article" date="2015" name="BMC Genomics">
        <title>Genome mining reveals unlocked bioactive potential of marine Gram-negative bacteria.</title>
        <authorList>
            <person name="Machado H."/>
            <person name="Sonnenschein E.C."/>
            <person name="Melchiorsen J."/>
            <person name="Gram L."/>
        </authorList>
    </citation>
    <scope>NUCLEOTIDE SEQUENCE [LARGE SCALE GENOMIC DNA]</scope>
    <source>
        <strain evidence="2 3">S2471</strain>
    </source>
</reference>
<dbReference type="InterPro" id="IPR058548">
    <property type="entry name" value="MlaB-like_STAS"/>
</dbReference>